<name>A0A3N4KQF5_9PEZI</name>
<gene>
    <name evidence="1" type="ORF">P167DRAFT_535699</name>
</gene>
<accession>A0A3N4KQF5</accession>
<dbReference type="InParanoid" id="A0A3N4KQF5"/>
<proteinExistence type="predicted"/>
<dbReference type="Proteomes" id="UP000277580">
    <property type="component" value="Unassembled WGS sequence"/>
</dbReference>
<dbReference type="EMBL" id="ML119127">
    <property type="protein sequence ID" value="RPB12696.1"/>
    <property type="molecule type" value="Genomic_DNA"/>
</dbReference>
<organism evidence="1 2">
    <name type="scientific">Morchella conica CCBAS932</name>
    <dbReference type="NCBI Taxonomy" id="1392247"/>
    <lineage>
        <taxon>Eukaryota</taxon>
        <taxon>Fungi</taxon>
        <taxon>Dikarya</taxon>
        <taxon>Ascomycota</taxon>
        <taxon>Pezizomycotina</taxon>
        <taxon>Pezizomycetes</taxon>
        <taxon>Pezizales</taxon>
        <taxon>Morchellaceae</taxon>
        <taxon>Morchella</taxon>
    </lineage>
</organism>
<dbReference type="AlphaFoldDB" id="A0A3N4KQF5"/>
<keyword evidence="2" id="KW-1185">Reference proteome</keyword>
<reference evidence="1 2" key="1">
    <citation type="journal article" date="2018" name="Nat. Ecol. Evol.">
        <title>Pezizomycetes genomes reveal the molecular basis of ectomycorrhizal truffle lifestyle.</title>
        <authorList>
            <person name="Murat C."/>
            <person name="Payen T."/>
            <person name="Noel B."/>
            <person name="Kuo A."/>
            <person name="Morin E."/>
            <person name="Chen J."/>
            <person name="Kohler A."/>
            <person name="Krizsan K."/>
            <person name="Balestrini R."/>
            <person name="Da Silva C."/>
            <person name="Montanini B."/>
            <person name="Hainaut M."/>
            <person name="Levati E."/>
            <person name="Barry K.W."/>
            <person name="Belfiori B."/>
            <person name="Cichocki N."/>
            <person name="Clum A."/>
            <person name="Dockter R.B."/>
            <person name="Fauchery L."/>
            <person name="Guy J."/>
            <person name="Iotti M."/>
            <person name="Le Tacon F."/>
            <person name="Lindquist E.A."/>
            <person name="Lipzen A."/>
            <person name="Malagnac F."/>
            <person name="Mello A."/>
            <person name="Molinier V."/>
            <person name="Miyauchi S."/>
            <person name="Poulain J."/>
            <person name="Riccioni C."/>
            <person name="Rubini A."/>
            <person name="Sitrit Y."/>
            <person name="Splivallo R."/>
            <person name="Traeger S."/>
            <person name="Wang M."/>
            <person name="Zifcakova L."/>
            <person name="Wipf D."/>
            <person name="Zambonelli A."/>
            <person name="Paolocci F."/>
            <person name="Nowrousian M."/>
            <person name="Ottonello S."/>
            <person name="Baldrian P."/>
            <person name="Spatafora J.W."/>
            <person name="Henrissat B."/>
            <person name="Nagy L.G."/>
            <person name="Aury J.M."/>
            <person name="Wincker P."/>
            <person name="Grigoriev I.V."/>
            <person name="Bonfante P."/>
            <person name="Martin F.M."/>
        </authorList>
    </citation>
    <scope>NUCLEOTIDE SEQUENCE [LARGE SCALE GENOMIC DNA]</scope>
    <source>
        <strain evidence="1 2">CCBAS932</strain>
    </source>
</reference>
<evidence type="ECO:0000313" key="1">
    <source>
        <dbReference type="EMBL" id="RPB12696.1"/>
    </source>
</evidence>
<sequence length="60" mass="6993">MWPHGEIRFEDQWGRRLVPAENKDSFRFDLWPVEEDVNGEGVGANTKGAWVGRFRGMSRD</sequence>
<protein>
    <submittedName>
        <fullName evidence="1">Uncharacterized protein</fullName>
    </submittedName>
</protein>
<evidence type="ECO:0000313" key="2">
    <source>
        <dbReference type="Proteomes" id="UP000277580"/>
    </source>
</evidence>
<dbReference type="OrthoDB" id="5362457at2759"/>